<name>A0A6J7IUJ5_9ZZZZ</name>
<evidence type="ECO:0000259" key="4">
    <source>
        <dbReference type="Pfam" id="PF01551"/>
    </source>
</evidence>
<dbReference type="Pfam" id="PF01551">
    <property type="entry name" value="Peptidase_M23"/>
    <property type="match status" value="1"/>
</dbReference>
<evidence type="ECO:0000256" key="1">
    <source>
        <dbReference type="ARBA" id="ARBA00022729"/>
    </source>
</evidence>
<proteinExistence type="predicted"/>
<dbReference type="CDD" id="cd12797">
    <property type="entry name" value="M23_peptidase"/>
    <property type="match status" value="1"/>
</dbReference>
<dbReference type="Gene3D" id="2.70.70.10">
    <property type="entry name" value="Glucose Permease (Domain IIA)"/>
    <property type="match status" value="1"/>
</dbReference>
<feature type="domain" description="M23ase beta-sheet core" evidence="4">
    <location>
        <begin position="290"/>
        <end position="384"/>
    </location>
</feature>
<dbReference type="InterPro" id="IPR016047">
    <property type="entry name" value="M23ase_b-sheet_dom"/>
</dbReference>
<sequence length="388" mass="41694">MTAGLATGIGVVGDPAPAGAASQQQLEKLRNEIDSTRSKVEGKKRRERVLVSDVRRYSDRIDGLQGRIDVLQRQQAAVQADLDVSQAALTRTQGDLRSERARLVRLRARLEESRRVLAARLVELYQADKPDLVSVVVSANGFSDLVERGEFLARIGAQDRRVVQAVRSAKTEAVATEKRLAALERGQRATNERIEARKDEVVQVKGQLVGARSTISEARASRKTLLKSVRGDRKDLESHLDGIEKEESKIQAKLSGMPSGGGSVKKGSGALDYPANGTFTSPFGYRWGRLHGGIDIAVPVGTPVHASASGTVRIAGWVGGYGNYICIDHGGSLSTCYGHNSRLGVSVGQKVTKGQVIAASGNTGNSTGPHIHFETRVNGVQRDPMGYL</sequence>
<gene>
    <name evidence="5" type="ORF">UFOPK3564_02543</name>
</gene>
<dbReference type="GO" id="GO:0004222">
    <property type="term" value="F:metalloendopeptidase activity"/>
    <property type="evidence" value="ECO:0007669"/>
    <property type="project" value="TreeGrafter"/>
</dbReference>
<evidence type="ECO:0000256" key="2">
    <source>
        <dbReference type="SAM" id="Coils"/>
    </source>
</evidence>
<feature type="compositionally biased region" description="Low complexity" evidence="3">
    <location>
        <begin position="8"/>
        <end position="21"/>
    </location>
</feature>
<dbReference type="EMBL" id="CAFBMK010000184">
    <property type="protein sequence ID" value="CAB4933992.1"/>
    <property type="molecule type" value="Genomic_DNA"/>
</dbReference>
<dbReference type="SUPFAM" id="SSF51261">
    <property type="entry name" value="Duplicated hybrid motif"/>
    <property type="match status" value="1"/>
</dbReference>
<dbReference type="InterPro" id="IPR050570">
    <property type="entry name" value="Cell_wall_metabolism_enzyme"/>
</dbReference>
<keyword evidence="1" id="KW-0732">Signal</keyword>
<dbReference type="InterPro" id="IPR011055">
    <property type="entry name" value="Dup_hybrid_motif"/>
</dbReference>
<dbReference type="PANTHER" id="PTHR21666">
    <property type="entry name" value="PEPTIDASE-RELATED"/>
    <property type="match status" value="1"/>
</dbReference>
<feature type="coiled-coil region" evidence="2">
    <location>
        <begin position="226"/>
        <end position="253"/>
    </location>
</feature>
<feature type="region of interest" description="Disordered" evidence="3">
    <location>
        <begin position="1"/>
        <end position="21"/>
    </location>
</feature>
<reference evidence="5" key="1">
    <citation type="submission" date="2020-05" db="EMBL/GenBank/DDBJ databases">
        <authorList>
            <person name="Chiriac C."/>
            <person name="Salcher M."/>
            <person name="Ghai R."/>
            <person name="Kavagutti S V."/>
        </authorList>
    </citation>
    <scope>NUCLEOTIDE SEQUENCE</scope>
</reference>
<evidence type="ECO:0000256" key="3">
    <source>
        <dbReference type="SAM" id="MobiDB-lite"/>
    </source>
</evidence>
<accession>A0A6J7IUJ5</accession>
<organism evidence="5">
    <name type="scientific">freshwater metagenome</name>
    <dbReference type="NCBI Taxonomy" id="449393"/>
    <lineage>
        <taxon>unclassified sequences</taxon>
        <taxon>metagenomes</taxon>
        <taxon>ecological metagenomes</taxon>
    </lineage>
</organism>
<evidence type="ECO:0000313" key="5">
    <source>
        <dbReference type="EMBL" id="CAB4933992.1"/>
    </source>
</evidence>
<dbReference type="PANTHER" id="PTHR21666:SF289">
    <property type="entry name" value="L-ALA--D-GLU ENDOPEPTIDASE"/>
    <property type="match status" value="1"/>
</dbReference>
<dbReference type="Gene3D" id="6.10.250.3150">
    <property type="match status" value="1"/>
</dbReference>
<keyword evidence="2" id="KW-0175">Coiled coil</keyword>
<protein>
    <submittedName>
        <fullName evidence="5">Unannotated protein</fullName>
    </submittedName>
</protein>
<dbReference type="AlphaFoldDB" id="A0A6J7IUJ5"/>